<evidence type="ECO:0000313" key="4">
    <source>
        <dbReference type="Proteomes" id="UP001180020"/>
    </source>
</evidence>
<dbReference type="AlphaFoldDB" id="A0AAV9DL91"/>
<keyword evidence="2" id="KW-0812">Transmembrane</keyword>
<dbReference type="Proteomes" id="UP001180020">
    <property type="component" value="Unassembled WGS sequence"/>
</dbReference>
<proteinExistence type="predicted"/>
<dbReference type="PANTHER" id="PTHR34268:SF8">
    <property type="entry name" value="FAE DOMAIN-CONTAINING PROTEIN"/>
    <property type="match status" value="1"/>
</dbReference>
<dbReference type="EMBL" id="JAUJYO010000012">
    <property type="protein sequence ID" value="KAK1301819.1"/>
    <property type="molecule type" value="Genomic_DNA"/>
</dbReference>
<accession>A0AAV9DL91</accession>
<keyword evidence="2" id="KW-0472">Membrane</keyword>
<protein>
    <submittedName>
        <fullName evidence="3">Uncharacterized protein</fullName>
    </submittedName>
</protein>
<dbReference type="PANTHER" id="PTHR34268">
    <property type="entry name" value="OS01G0321850 PROTEIN"/>
    <property type="match status" value="1"/>
</dbReference>
<reference evidence="3" key="2">
    <citation type="submission" date="2023-06" db="EMBL/GenBank/DDBJ databases">
        <authorList>
            <person name="Ma L."/>
            <person name="Liu K.-W."/>
            <person name="Li Z."/>
            <person name="Hsiao Y.-Y."/>
            <person name="Qi Y."/>
            <person name="Fu T."/>
            <person name="Tang G."/>
            <person name="Zhang D."/>
            <person name="Sun W.-H."/>
            <person name="Liu D.-K."/>
            <person name="Li Y."/>
            <person name="Chen G.-Z."/>
            <person name="Liu X.-D."/>
            <person name="Liao X.-Y."/>
            <person name="Jiang Y.-T."/>
            <person name="Yu X."/>
            <person name="Hao Y."/>
            <person name="Huang J."/>
            <person name="Zhao X.-W."/>
            <person name="Ke S."/>
            <person name="Chen Y.-Y."/>
            <person name="Wu W.-L."/>
            <person name="Hsu J.-L."/>
            <person name="Lin Y.-F."/>
            <person name="Huang M.-D."/>
            <person name="Li C.-Y."/>
            <person name="Huang L."/>
            <person name="Wang Z.-W."/>
            <person name="Zhao X."/>
            <person name="Zhong W.-Y."/>
            <person name="Peng D.-H."/>
            <person name="Ahmad S."/>
            <person name="Lan S."/>
            <person name="Zhang J.-S."/>
            <person name="Tsai W.-C."/>
            <person name="Van De Peer Y."/>
            <person name="Liu Z.-J."/>
        </authorList>
    </citation>
    <scope>NUCLEOTIDE SEQUENCE</scope>
    <source>
        <strain evidence="3">CP</strain>
        <tissue evidence="3">Leaves</tissue>
    </source>
</reference>
<name>A0AAV9DL91_ACOCL</name>
<gene>
    <name evidence="3" type="ORF">QJS10_CPB12g01531</name>
</gene>
<evidence type="ECO:0000256" key="2">
    <source>
        <dbReference type="SAM" id="Phobius"/>
    </source>
</evidence>
<keyword evidence="2" id="KW-1133">Transmembrane helix</keyword>
<feature type="transmembrane region" description="Helical" evidence="2">
    <location>
        <begin position="12"/>
        <end position="32"/>
    </location>
</feature>
<organism evidence="3 4">
    <name type="scientific">Acorus calamus</name>
    <name type="common">Sweet flag</name>
    <dbReference type="NCBI Taxonomy" id="4465"/>
    <lineage>
        <taxon>Eukaryota</taxon>
        <taxon>Viridiplantae</taxon>
        <taxon>Streptophyta</taxon>
        <taxon>Embryophyta</taxon>
        <taxon>Tracheophyta</taxon>
        <taxon>Spermatophyta</taxon>
        <taxon>Magnoliopsida</taxon>
        <taxon>Liliopsida</taxon>
        <taxon>Acoraceae</taxon>
        <taxon>Acorus</taxon>
    </lineage>
</organism>
<reference evidence="3" key="1">
    <citation type="journal article" date="2023" name="Nat. Commun.">
        <title>Diploid and tetraploid genomes of Acorus and the evolution of monocots.</title>
        <authorList>
            <person name="Ma L."/>
            <person name="Liu K.W."/>
            <person name="Li Z."/>
            <person name="Hsiao Y.Y."/>
            <person name="Qi Y."/>
            <person name="Fu T."/>
            <person name="Tang G.D."/>
            <person name="Zhang D."/>
            <person name="Sun W.H."/>
            <person name="Liu D.K."/>
            <person name="Li Y."/>
            <person name="Chen G.Z."/>
            <person name="Liu X.D."/>
            <person name="Liao X.Y."/>
            <person name="Jiang Y.T."/>
            <person name="Yu X."/>
            <person name="Hao Y."/>
            <person name="Huang J."/>
            <person name="Zhao X.W."/>
            <person name="Ke S."/>
            <person name="Chen Y.Y."/>
            <person name="Wu W.L."/>
            <person name="Hsu J.L."/>
            <person name="Lin Y.F."/>
            <person name="Huang M.D."/>
            <person name="Li C.Y."/>
            <person name="Huang L."/>
            <person name="Wang Z.W."/>
            <person name="Zhao X."/>
            <person name="Zhong W.Y."/>
            <person name="Peng D.H."/>
            <person name="Ahmad S."/>
            <person name="Lan S."/>
            <person name="Zhang J.S."/>
            <person name="Tsai W.C."/>
            <person name="Van de Peer Y."/>
            <person name="Liu Z.J."/>
        </authorList>
    </citation>
    <scope>NUCLEOTIDE SEQUENCE</scope>
    <source>
        <strain evidence="3">CP</strain>
    </source>
</reference>
<evidence type="ECO:0000256" key="1">
    <source>
        <dbReference type="SAM" id="MobiDB-lite"/>
    </source>
</evidence>
<comment type="caution">
    <text evidence="3">The sequence shown here is derived from an EMBL/GenBank/DDBJ whole genome shotgun (WGS) entry which is preliminary data.</text>
</comment>
<keyword evidence="4" id="KW-1185">Reference proteome</keyword>
<feature type="region of interest" description="Disordered" evidence="1">
    <location>
        <begin position="64"/>
        <end position="84"/>
    </location>
</feature>
<evidence type="ECO:0000313" key="3">
    <source>
        <dbReference type="EMBL" id="KAK1301819.1"/>
    </source>
</evidence>
<sequence>MESFGESVTKVGLFFLVQALVYLILTKSSNLFSNSTTTSNMKSVGLNKVRSVTIRRIMAALADQPPEPSPIMATTPGLLDESPRDQKEWLKLQSTHC</sequence>